<keyword evidence="3" id="KW-1185">Reference proteome</keyword>
<keyword evidence="1" id="KW-0472">Membrane</keyword>
<accession>A0A368FBU1</accession>
<feature type="transmembrane region" description="Helical" evidence="1">
    <location>
        <begin position="143"/>
        <end position="162"/>
    </location>
</feature>
<dbReference type="OrthoDB" id="5848266at2759"/>
<feature type="non-terminal residue" evidence="2">
    <location>
        <position position="1"/>
    </location>
</feature>
<dbReference type="AlphaFoldDB" id="A0A368FBU1"/>
<keyword evidence="1" id="KW-1133">Transmembrane helix</keyword>
<evidence type="ECO:0000313" key="3">
    <source>
        <dbReference type="Proteomes" id="UP000252519"/>
    </source>
</evidence>
<sequence>PIAIISTSYSVRTSSGASCDPAVVDTIEQFAADLRTDKSFVSLVISNSSCIESALDRLNISSVQSKIRLVSKQNLDDIYDNLTFPLLSSGFLNATRDQQIVFNSPFYLTNYSTSCRSEVPFVSLVPSRPFYKLKRLYIALDDMVWISACATISVTVFGFLIYRHVKRQHKKQMEILTEMMLQPKLYK</sequence>
<comment type="caution">
    <text evidence="2">The sequence shown here is derived from an EMBL/GenBank/DDBJ whole genome shotgun (WGS) entry which is preliminary data.</text>
</comment>
<name>A0A368FBU1_ANCCA</name>
<organism evidence="2 3">
    <name type="scientific">Ancylostoma caninum</name>
    <name type="common">Dog hookworm</name>
    <dbReference type="NCBI Taxonomy" id="29170"/>
    <lineage>
        <taxon>Eukaryota</taxon>
        <taxon>Metazoa</taxon>
        <taxon>Ecdysozoa</taxon>
        <taxon>Nematoda</taxon>
        <taxon>Chromadorea</taxon>
        <taxon>Rhabditida</taxon>
        <taxon>Rhabditina</taxon>
        <taxon>Rhabditomorpha</taxon>
        <taxon>Strongyloidea</taxon>
        <taxon>Ancylostomatidae</taxon>
        <taxon>Ancylostomatinae</taxon>
        <taxon>Ancylostoma</taxon>
    </lineage>
</organism>
<proteinExistence type="predicted"/>
<reference evidence="2 3" key="1">
    <citation type="submission" date="2014-10" db="EMBL/GenBank/DDBJ databases">
        <title>Draft genome of the hookworm Ancylostoma caninum.</title>
        <authorList>
            <person name="Mitreva M."/>
        </authorList>
    </citation>
    <scope>NUCLEOTIDE SEQUENCE [LARGE SCALE GENOMIC DNA]</scope>
    <source>
        <strain evidence="2 3">Baltimore</strain>
    </source>
</reference>
<evidence type="ECO:0000313" key="2">
    <source>
        <dbReference type="EMBL" id="RCN28295.1"/>
    </source>
</evidence>
<evidence type="ECO:0000256" key="1">
    <source>
        <dbReference type="SAM" id="Phobius"/>
    </source>
</evidence>
<keyword evidence="1" id="KW-0812">Transmembrane</keyword>
<protein>
    <submittedName>
        <fullName evidence="2">Uncharacterized protein</fullName>
    </submittedName>
</protein>
<dbReference type="EMBL" id="JOJR01002774">
    <property type="protein sequence ID" value="RCN28295.1"/>
    <property type="molecule type" value="Genomic_DNA"/>
</dbReference>
<dbReference type="STRING" id="29170.A0A368FBU1"/>
<dbReference type="Proteomes" id="UP000252519">
    <property type="component" value="Unassembled WGS sequence"/>
</dbReference>
<gene>
    <name evidence="2" type="ORF">ANCCAN_25961</name>
</gene>